<proteinExistence type="predicted"/>
<dbReference type="STRING" id="1079859.SAMN04515674_10231"/>
<accession>A0A1I5NMX6</accession>
<feature type="domain" description="Phosphatidic acid phosphatase type 2/haloperoxidase" evidence="2">
    <location>
        <begin position="122"/>
        <end position="244"/>
    </location>
</feature>
<name>A0A1I5NMX6_9BACT</name>
<feature type="transmembrane region" description="Helical" evidence="1">
    <location>
        <begin position="229"/>
        <end position="246"/>
    </location>
</feature>
<feature type="transmembrane region" description="Helical" evidence="1">
    <location>
        <begin position="123"/>
        <end position="144"/>
    </location>
</feature>
<dbReference type="Pfam" id="PF01569">
    <property type="entry name" value="PAP2"/>
    <property type="match status" value="1"/>
</dbReference>
<dbReference type="EMBL" id="FOXH01000002">
    <property type="protein sequence ID" value="SFP23153.1"/>
    <property type="molecule type" value="Genomic_DNA"/>
</dbReference>
<gene>
    <name evidence="3" type="ORF">SAMN04515674_10231</name>
</gene>
<dbReference type="CDD" id="cd01610">
    <property type="entry name" value="PAP2_like"/>
    <property type="match status" value="1"/>
</dbReference>
<feature type="transmembrane region" description="Helical" evidence="1">
    <location>
        <begin position="170"/>
        <end position="189"/>
    </location>
</feature>
<dbReference type="AlphaFoldDB" id="A0A1I5NMX6"/>
<dbReference type="InterPro" id="IPR036938">
    <property type="entry name" value="PAP2/HPO_sf"/>
</dbReference>
<dbReference type="RefSeq" id="WP_092012138.1">
    <property type="nucleotide sequence ID" value="NZ_FOXH01000002.1"/>
</dbReference>
<evidence type="ECO:0000259" key="2">
    <source>
        <dbReference type="SMART" id="SM00014"/>
    </source>
</evidence>
<dbReference type="InterPro" id="IPR000326">
    <property type="entry name" value="PAP2/HPO"/>
</dbReference>
<dbReference type="Gene3D" id="1.20.144.10">
    <property type="entry name" value="Phosphatidic acid phosphatase type 2/haloperoxidase"/>
    <property type="match status" value="1"/>
</dbReference>
<dbReference type="SUPFAM" id="SSF48317">
    <property type="entry name" value="Acid phosphatase/Vanadium-dependent haloperoxidase"/>
    <property type="match status" value="1"/>
</dbReference>
<evidence type="ECO:0000313" key="4">
    <source>
        <dbReference type="Proteomes" id="UP000199306"/>
    </source>
</evidence>
<evidence type="ECO:0000256" key="1">
    <source>
        <dbReference type="SAM" id="Phobius"/>
    </source>
</evidence>
<feature type="transmembrane region" description="Helical" evidence="1">
    <location>
        <begin position="201"/>
        <end position="217"/>
    </location>
</feature>
<reference evidence="3 4" key="1">
    <citation type="submission" date="2016-10" db="EMBL/GenBank/DDBJ databases">
        <authorList>
            <person name="de Groot N.N."/>
        </authorList>
    </citation>
    <scope>NUCLEOTIDE SEQUENCE [LARGE SCALE GENOMIC DNA]</scope>
    <source>
        <strain evidence="4">E92,LMG 26720,CCM 7988</strain>
    </source>
</reference>
<keyword evidence="4" id="KW-1185">Reference proteome</keyword>
<keyword evidence="1" id="KW-0472">Membrane</keyword>
<keyword evidence="1" id="KW-1133">Transmembrane helix</keyword>
<dbReference type="OrthoDB" id="9806134at2"/>
<evidence type="ECO:0000313" key="3">
    <source>
        <dbReference type="EMBL" id="SFP23153.1"/>
    </source>
</evidence>
<sequence length="275" mass="30862">MRKAIIILFLLVIFIRTTSAQKDSTSRIYEVNRKYELTGSVLGVGLSFFGFKELDRVATMTESDVMKLNPNDLNSFDRPIAFKDPAGFANAQDKSDLFLNVSILSPALLMIDKKMRKDWLDLLTLYMVTHAIDNAVYFACAYPIRRPRPLTYNPALDIKDKTGLAKSNSFFSGHVSFSTTSTFFLAKVLTDYNHIKGLKRILIFTAAAIPPALVGYYRTEAGKHFKTDVITGFIVGAVSGILVPEWHKRMKKNDKISLRPFSGTDFSGLALNIRI</sequence>
<organism evidence="3 4">
    <name type="scientific">Pseudarcicella hirudinis</name>
    <dbReference type="NCBI Taxonomy" id="1079859"/>
    <lineage>
        <taxon>Bacteria</taxon>
        <taxon>Pseudomonadati</taxon>
        <taxon>Bacteroidota</taxon>
        <taxon>Cytophagia</taxon>
        <taxon>Cytophagales</taxon>
        <taxon>Flectobacillaceae</taxon>
        <taxon>Pseudarcicella</taxon>
    </lineage>
</organism>
<keyword evidence="1" id="KW-0812">Transmembrane</keyword>
<protein>
    <submittedName>
        <fullName evidence="3">Membrane-associated phospholipid phosphatase</fullName>
    </submittedName>
</protein>
<dbReference type="SMART" id="SM00014">
    <property type="entry name" value="acidPPc"/>
    <property type="match status" value="1"/>
</dbReference>
<dbReference type="Proteomes" id="UP000199306">
    <property type="component" value="Unassembled WGS sequence"/>
</dbReference>